<dbReference type="NCBIfam" id="NF033542">
    <property type="entry name" value="transpos_IS110"/>
    <property type="match status" value="1"/>
</dbReference>
<dbReference type="InterPro" id="IPR002525">
    <property type="entry name" value="Transp_IS110-like_N"/>
</dbReference>
<name>A0A921GD13_9FIRM</name>
<organism evidence="3 4">
    <name type="scientific">Thomasclavelia spiroformis</name>
    <dbReference type="NCBI Taxonomy" id="29348"/>
    <lineage>
        <taxon>Bacteria</taxon>
        <taxon>Bacillati</taxon>
        <taxon>Bacillota</taxon>
        <taxon>Erysipelotrichia</taxon>
        <taxon>Erysipelotrichales</taxon>
        <taxon>Coprobacillaceae</taxon>
        <taxon>Thomasclavelia</taxon>
    </lineage>
</organism>
<feature type="domain" description="Transposase IS116/IS110/IS902 C-terminal" evidence="2">
    <location>
        <begin position="270"/>
        <end position="354"/>
    </location>
</feature>
<dbReference type="Pfam" id="PF02371">
    <property type="entry name" value="Transposase_20"/>
    <property type="match status" value="1"/>
</dbReference>
<gene>
    <name evidence="3" type="ORF">K8V91_10340</name>
</gene>
<evidence type="ECO:0000313" key="4">
    <source>
        <dbReference type="Proteomes" id="UP000749320"/>
    </source>
</evidence>
<accession>A0A921GD13</accession>
<reference evidence="3" key="2">
    <citation type="submission" date="2021-09" db="EMBL/GenBank/DDBJ databases">
        <authorList>
            <person name="Gilroy R."/>
        </authorList>
    </citation>
    <scope>NUCLEOTIDE SEQUENCE</scope>
    <source>
        <strain evidence="3">CHK193-16274</strain>
    </source>
</reference>
<dbReference type="InterPro" id="IPR003346">
    <property type="entry name" value="Transposase_20"/>
</dbReference>
<evidence type="ECO:0000259" key="2">
    <source>
        <dbReference type="Pfam" id="PF02371"/>
    </source>
</evidence>
<protein>
    <submittedName>
        <fullName evidence="3">IS110 family transposase</fullName>
    </submittedName>
</protein>
<dbReference type="EMBL" id="DYWV01000356">
    <property type="protein sequence ID" value="HJF41314.1"/>
    <property type="molecule type" value="Genomic_DNA"/>
</dbReference>
<reference evidence="3" key="1">
    <citation type="journal article" date="2021" name="PeerJ">
        <title>Extensive microbial diversity within the chicken gut microbiome revealed by metagenomics and culture.</title>
        <authorList>
            <person name="Gilroy R."/>
            <person name="Ravi A."/>
            <person name="Getino M."/>
            <person name="Pursley I."/>
            <person name="Horton D.L."/>
            <person name="Alikhan N.F."/>
            <person name="Baker D."/>
            <person name="Gharbi K."/>
            <person name="Hall N."/>
            <person name="Watson M."/>
            <person name="Adriaenssens E.M."/>
            <person name="Foster-Nyarko E."/>
            <person name="Jarju S."/>
            <person name="Secka A."/>
            <person name="Antonio M."/>
            <person name="Oren A."/>
            <person name="Chaudhuri R.R."/>
            <person name="La Ragione R."/>
            <person name="Hildebrand F."/>
            <person name="Pallen M.J."/>
        </authorList>
    </citation>
    <scope>NUCLEOTIDE SEQUENCE</scope>
    <source>
        <strain evidence="3">CHK193-16274</strain>
    </source>
</reference>
<dbReference type="GO" id="GO:0003677">
    <property type="term" value="F:DNA binding"/>
    <property type="evidence" value="ECO:0007669"/>
    <property type="project" value="InterPro"/>
</dbReference>
<dbReference type="GO" id="GO:0004803">
    <property type="term" value="F:transposase activity"/>
    <property type="evidence" value="ECO:0007669"/>
    <property type="project" value="InterPro"/>
</dbReference>
<feature type="domain" description="Transposase IS110-like N-terminal" evidence="1">
    <location>
        <begin position="4"/>
        <end position="164"/>
    </location>
</feature>
<sequence length="394" mass="44849">MKLVGIDIGKNRHFFCIMDKDTGELIISPTSFANYKEGFDFLVQKLKPYSKSSVLIGMEDTGHYHFALLKYLLDQSFTVALINPKTTDFTRKLQGGITKNDKLDTLTICDVLDTPKRKKQYRITKVDSFDLYEQKQLTRHHHNLKKEINVYTNRLQKCIDVVFPEFNSLFKCKYGTVYMNVLKTFGSAENIASADIRTIRKCFDIKGRGGRISLTAEKLKECAKSSIGISSSAEVIQIKHLISQIELIHDQIAEIDKKIEEFSVQNNSPILSIPGISHFSGTSILAELGEISNYSSARKIIKFAGVAPLHYESSQFTAQHTAITKKGSKYLRKTLYQIILPVINNNPVFKQYYQLKLSQGKGHRCAQGHCVRKLLRIIYHLLTTGQQFDPELLR</sequence>
<evidence type="ECO:0000259" key="1">
    <source>
        <dbReference type="Pfam" id="PF01548"/>
    </source>
</evidence>
<dbReference type="PANTHER" id="PTHR33055:SF15">
    <property type="entry name" value="TRANSPOSASE-RELATED"/>
    <property type="match status" value="1"/>
</dbReference>
<dbReference type="PANTHER" id="PTHR33055">
    <property type="entry name" value="TRANSPOSASE FOR INSERTION SEQUENCE ELEMENT IS1111A"/>
    <property type="match status" value="1"/>
</dbReference>
<dbReference type="AlphaFoldDB" id="A0A921GD13"/>
<dbReference type="Gene3D" id="1.10.287.4070">
    <property type="match status" value="1"/>
</dbReference>
<dbReference type="GO" id="GO:0006313">
    <property type="term" value="P:DNA transposition"/>
    <property type="evidence" value="ECO:0007669"/>
    <property type="project" value="InterPro"/>
</dbReference>
<proteinExistence type="predicted"/>
<comment type="caution">
    <text evidence="3">The sequence shown here is derived from an EMBL/GenBank/DDBJ whole genome shotgun (WGS) entry which is preliminary data.</text>
</comment>
<dbReference type="RefSeq" id="WP_191376270.1">
    <property type="nucleotide sequence ID" value="NZ_CAJFOD010000088.1"/>
</dbReference>
<dbReference type="InterPro" id="IPR047650">
    <property type="entry name" value="Transpos_IS110"/>
</dbReference>
<dbReference type="Proteomes" id="UP000749320">
    <property type="component" value="Unassembled WGS sequence"/>
</dbReference>
<evidence type="ECO:0000313" key="3">
    <source>
        <dbReference type="EMBL" id="HJF41314.1"/>
    </source>
</evidence>
<dbReference type="Pfam" id="PF01548">
    <property type="entry name" value="DEDD_Tnp_IS110"/>
    <property type="match status" value="1"/>
</dbReference>